<dbReference type="Gene3D" id="3.30.750.24">
    <property type="entry name" value="STAS domain"/>
    <property type="match status" value="1"/>
</dbReference>
<feature type="domain" description="STAS" evidence="6">
    <location>
        <begin position="464"/>
        <end position="562"/>
    </location>
</feature>
<organism evidence="7 8">
    <name type="scientific">Thiomicrorhabdus lithotrophica</name>
    <dbReference type="NCBI Taxonomy" id="2949997"/>
    <lineage>
        <taxon>Bacteria</taxon>
        <taxon>Pseudomonadati</taxon>
        <taxon>Pseudomonadota</taxon>
        <taxon>Gammaproteobacteria</taxon>
        <taxon>Thiotrichales</taxon>
        <taxon>Piscirickettsiaceae</taxon>
        <taxon>Thiomicrorhabdus</taxon>
    </lineage>
</organism>
<evidence type="ECO:0000256" key="5">
    <source>
        <dbReference type="SAM" id="Phobius"/>
    </source>
</evidence>
<dbReference type="CDD" id="cd07042">
    <property type="entry name" value="STAS_SulP_like_sulfate_transporter"/>
    <property type="match status" value="1"/>
</dbReference>
<dbReference type="InterPro" id="IPR011547">
    <property type="entry name" value="SLC26A/SulP_dom"/>
</dbReference>
<gene>
    <name evidence="7" type="primary">dauA</name>
    <name evidence="7" type="ORF">NR989_01945</name>
</gene>
<dbReference type="RefSeq" id="WP_275595286.1">
    <property type="nucleotide sequence ID" value="NZ_CP102381.1"/>
</dbReference>
<dbReference type="PANTHER" id="PTHR11814">
    <property type="entry name" value="SULFATE TRANSPORTER"/>
    <property type="match status" value="1"/>
</dbReference>
<evidence type="ECO:0000256" key="4">
    <source>
        <dbReference type="ARBA" id="ARBA00023136"/>
    </source>
</evidence>
<feature type="transmembrane region" description="Helical" evidence="5">
    <location>
        <begin position="405"/>
        <end position="434"/>
    </location>
</feature>
<dbReference type="Pfam" id="PF01740">
    <property type="entry name" value="STAS"/>
    <property type="match status" value="1"/>
</dbReference>
<evidence type="ECO:0000259" key="6">
    <source>
        <dbReference type="PROSITE" id="PS50801"/>
    </source>
</evidence>
<comment type="subcellular location">
    <subcellularLocation>
        <location evidence="1">Membrane</location>
        <topology evidence="1">Multi-pass membrane protein</topology>
    </subcellularLocation>
</comment>
<keyword evidence="8" id="KW-1185">Reference proteome</keyword>
<dbReference type="Pfam" id="PF00916">
    <property type="entry name" value="Sulfate_transp"/>
    <property type="match status" value="1"/>
</dbReference>
<accession>A0ABY8CFW8</accession>
<keyword evidence="2 5" id="KW-0812">Transmembrane</keyword>
<evidence type="ECO:0000256" key="2">
    <source>
        <dbReference type="ARBA" id="ARBA00022692"/>
    </source>
</evidence>
<dbReference type="InterPro" id="IPR001902">
    <property type="entry name" value="SLC26A/SulP_fam"/>
</dbReference>
<reference evidence="7 8" key="1">
    <citation type="submission" date="2022-06" db="EMBL/GenBank/DDBJ databases">
        <title>Thiomicrohabdus sp. nov, an obligately chemolithoautotrophic, sulfur-oxidizing bacterium isolated from beach of Guanyin Mountain. Amoy.</title>
        <authorList>
            <person name="Zhu H."/>
        </authorList>
    </citation>
    <scope>NUCLEOTIDE SEQUENCE [LARGE SCALE GENOMIC DNA]</scope>
    <source>
        <strain evidence="7 8">XGS-01</strain>
    </source>
</reference>
<evidence type="ECO:0000313" key="7">
    <source>
        <dbReference type="EMBL" id="WEJ63033.1"/>
    </source>
</evidence>
<dbReference type="InterPro" id="IPR036513">
    <property type="entry name" value="STAS_dom_sf"/>
</dbReference>
<feature type="transmembrane region" description="Helical" evidence="5">
    <location>
        <begin position="35"/>
        <end position="55"/>
    </location>
</feature>
<proteinExistence type="predicted"/>
<feature type="transmembrane region" description="Helical" evidence="5">
    <location>
        <begin position="342"/>
        <end position="362"/>
    </location>
</feature>
<dbReference type="InterPro" id="IPR002645">
    <property type="entry name" value="STAS_dom"/>
</dbReference>
<feature type="transmembrane region" description="Helical" evidence="5">
    <location>
        <begin position="136"/>
        <end position="154"/>
    </location>
</feature>
<evidence type="ECO:0000256" key="3">
    <source>
        <dbReference type="ARBA" id="ARBA00022989"/>
    </source>
</evidence>
<feature type="transmembrane region" description="Helical" evidence="5">
    <location>
        <begin position="183"/>
        <end position="201"/>
    </location>
</feature>
<dbReference type="EMBL" id="CP102381">
    <property type="protein sequence ID" value="WEJ63033.1"/>
    <property type="molecule type" value="Genomic_DNA"/>
</dbReference>
<feature type="transmembrane region" description="Helical" evidence="5">
    <location>
        <begin position="102"/>
        <end position="124"/>
    </location>
</feature>
<keyword evidence="3 5" id="KW-1133">Transmembrane helix</keyword>
<protein>
    <submittedName>
        <fullName evidence="7">C4-dicarboxylic acid transporter DauA</fullName>
    </submittedName>
</protein>
<dbReference type="Proteomes" id="UP001222275">
    <property type="component" value="Chromosome"/>
</dbReference>
<feature type="transmembrane region" description="Helical" evidence="5">
    <location>
        <begin position="208"/>
        <end position="225"/>
    </location>
</feature>
<keyword evidence="4 5" id="KW-0472">Membrane</keyword>
<evidence type="ECO:0000313" key="8">
    <source>
        <dbReference type="Proteomes" id="UP001222275"/>
    </source>
</evidence>
<sequence length="574" mass="63121">MPHRNNLTSLKIGYGLRDYVEKEGGYTRTSLNKDLIAGLTVGILTIPISMALATGIGVSPIYGLYTAIVAGIVTALAGGSRFSIAGPTASFVILLIPVAEDYGMFGVMMVSVLGGFLLMLMAWFRFGRWIEYIPEAITLGFTTGIAALIILLQMKDFFGLTMLDLPSDFMHRLWLMVQGIPELHWESTVVGLGTLVFMLLWTRLKINFPGHLPGLVIATIITFYWNQQGAQILTVGELFDAIPHYLPSFQGQLIADNIVAMSSNELWEMFKVLLPVAFVLAVLGAMESLFCAVILDNVAGTRHSPNSELLGQGLGNVFSPLFGGFASSGAIARSITNLKAGAVSPISGVIHALVVIFAIYFLADWLMHMPMPGMSALLILVAWRMSEFPRAIALVKSPSNNDAWVYLSCFLMILLFDVVIAVTIGMVLASFLFIKEIAEMTKLQDIHTNERYHSELIPDDWNFYRIQGPLFFAAADRIFGELSATLQDKKGIVIQMDAVTILDSGGLSALRRFVTNAEAHGVVVYLSELQFQPLKTLVRYGLNNFGNNFKLYSNLDDAQLEVAKVYSLEDKKQD</sequence>
<dbReference type="PROSITE" id="PS50801">
    <property type="entry name" value="STAS"/>
    <property type="match status" value="1"/>
</dbReference>
<evidence type="ECO:0000256" key="1">
    <source>
        <dbReference type="ARBA" id="ARBA00004141"/>
    </source>
</evidence>
<dbReference type="NCBIfam" id="NF008660">
    <property type="entry name" value="PRK11660.1"/>
    <property type="match status" value="1"/>
</dbReference>
<feature type="transmembrane region" description="Helical" evidence="5">
    <location>
        <begin position="62"/>
        <end position="82"/>
    </location>
</feature>
<name>A0ABY8CFW8_9GAMM</name>
<feature type="transmembrane region" description="Helical" evidence="5">
    <location>
        <begin position="272"/>
        <end position="295"/>
    </location>
</feature>
<dbReference type="SUPFAM" id="SSF52091">
    <property type="entry name" value="SpoIIaa-like"/>
    <property type="match status" value="1"/>
</dbReference>